<sequence length="245" mass="25077">MLFDLDGTLVDSAPGITSGIAAALAAHDVAVPDQPVLDAMVGPPLASSLLSVPGVDETNLAAVIDHYRRDYSARGLGDAAVFAGLDVLLDELRAAGTALAVATSKPQTLAERLIARQGLRERLDVVVGSDPDETRPHPGKAAIVGEALQALGLGPGAPRTTMVGDRIFDVEGARGNDLPCLGVRWGSAPDGELEEAGAARIVDDVAGLREALRRIGAGPEATETTETAEAAQAAEAAEAGRRRGI</sequence>
<dbReference type="PANTHER" id="PTHR43434">
    <property type="entry name" value="PHOSPHOGLYCOLATE PHOSPHATASE"/>
    <property type="match status" value="1"/>
</dbReference>
<dbReference type="PANTHER" id="PTHR43434:SF20">
    <property type="entry name" value="5'-NUCLEOTIDASE"/>
    <property type="match status" value="1"/>
</dbReference>
<dbReference type="InterPro" id="IPR036412">
    <property type="entry name" value="HAD-like_sf"/>
</dbReference>
<keyword evidence="2" id="KW-0378">Hydrolase</keyword>
<dbReference type="GO" id="GO:0016787">
    <property type="term" value="F:hydrolase activity"/>
    <property type="evidence" value="ECO:0007669"/>
    <property type="project" value="UniProtKB-KW"/>
</dbReference>
<dbReference type="EMBL" id="BAAAYG010000007">
    <property type="protein sequence ID" value="GAA3285800.1"/>
    <property type="molecule type" value="Genomic_DNA"/>
</dbReference>
<organism evidence="2 3">
    <name type="scientific">Nesterenkonia halobia</name>
    <dbReference type="NCBI Taxonomy" id="37922"/>
    <lineage>
        <taxon>Bacteria</taxon>
        <taxon>Bacillati</taxon>
        <taxon>Actinomycetota</taxon>
        <taxon>Actinomycetes</taxon>
        <taxon>Micrococcales</taxon>
        <taxon>Micrococcaceae</taxon>
        <taxon>Nesterenkonia</taxon>
    </lineage>
</organism>
<dbReference type="Proteomes" id="UP001501736">
    <property type="component" value="Unassembled WGS sequence"/>
</dbReference>
<dbReference type="InterPro" id="IPR023198">
    <property type="entry name" value="PGP-like_dom2"/>
</dbReference>
<keyword evidence="3" id="KW-1185">Reference proteome</keyword>
<feature type="region of interest" description="Disordered" evidence="1">
    <location>
        <begin position="216"/>
        <end position="245"/>
    </location>
</feature>
<dbReference type="Gene3D" id="1.10.150.240">
    <property type="entry name" value="Putative phosphatase, domain 2"/>
    <property type="match status" value="1"/>
</dbReference>
<dbReference type="InterPro" id="IPR050155">
    <property type="entry name" value="HAD-like_hydrolase_sf"/>
</dbReference>
<gene>
    <name evidence="2" type="ORF">GCM10020260_19250</name>
</gene>
<name>A0ABP6RDZ3_9MICC</name>
<dbReference type="SFLD" id="SFLDG01129">
    <property type="entry name" value="C1.5:_HAD__Beta-PGM__Phosphata"/>
    <property type="match status" value="1"/>
</dbReference>
<protein>
    <submittedName>
        <fullName evidence="2">HAD family hydrolase</fullName>
    </submittedName>
</protein>
<dbReference type="InterPro" id="IPR041492">
    <property type="entry name" value="HAD_2"/>
</dbReference>
<dbReference type="SFLD" id="SFLDS00003">
    <property type="entry name" value="Haloacid_Dehalogenase"/>
    <property type="match status" value="1"/>
</dbReference>
<dbReference type="Gene3D" id="3.40.50.1000">
    <property type="entry name" value="HAD superfamily/HAD-like"/>
    <property type="match status" value="1"/>
</dbReference>
<evidence type="ECO:0000256" key="1">
    <source>
        <dbReference type="SAM" id="MobiDB-lite"/>
    </source>
</evidence>
<reference evidence="3" key="1">
    <citation type="journal article" date="2019" name="Int. J. Syst. Evol. Microbiol.">
        <title>The Global Catalogue of Microorganisms (GCM) 10K type strain sequencing project: providing services to taxonomists for standard genome sequencing and annotation.</title>
        <authorList>
            <consortium name="The Broad Institute Genomics Platform"/>
            <consortium name="The Broad Institute Genome Sequencing Center for Infectious Disease"/>
            <person name="Wu L."/>
            <person name="Ma J."/>
        </authorList>
    </citation>
    <scope>NUCLEOTIDE SEQUENCE [LARGE SCALE GENOMIC DNA]</scope>
    <source>
        <strain evidence="3">JCM 11483</strain>
    </source>
</reference>
<feature type="compositionally biased region" description="Low complexity" evidence="1">
    <location>
        <begin position="220"/>
        <end position="237"/>
    </location>
</feature>
<dbReference type="SUPFAM" id="SSF56784">
    <property type="entry name" value="HAD-like"/>
    <property type="match status" value="1"/>
</dbReference>
<proteinExistence type="predicted"/>
<dbReference type="InterPro" id="IPR023214">
    <property type="entry name" value="HAD_sf"/>
</dbReference>
<accession>A0ABP6RDZ3</accession>
<comment type="caution">
    <text evidence="2">The sequence shown here is derived from an EMBL/GenBank/DDBJ whole genome shotgun (WGS) entry which is preliminary data.</text>
</comment>
<dbReference type="Pfam" id="PF13419">
    <property type="entry name" value="HAD_2"/>
    <property type="match status" value="1"/>
</dbReference>
<evidence type="ECO:0000313" key="2">
    <source>
        <dbReference type="EMBL" id="GAA3285800.1"/>
    </source>
</evidence>
<evidence type="ECO:0000313" key="3">
    <source>
        <dbReference type="Proteomes" id="UP001501736"/>
    </source>
</evidence>